<gene>
    <name evidence="2" type="ORF">NAEGRDRAFT_67794</name>
</gene>
<feature type="transmembrane region" description="Helical" evidence="1">
    <location>
        <begin position="97"/>
        <end position="124"/>
    </location>
</feature>
<dbReference type="EMBL" id="GG738869">
    <property type="protein sequence ID" value="EFC44271.1"/>
    <property type="molecule type" value="Genomic_DNA"/>
</dbReference>
<dbReference type="AlphaFoldDB" id="D2VFZ0"/>
<accession>D2VFZ0</accession>
<feature type="transmembrane region" description="Helical" evidence="1">
    <location>
        <begin position="288"/>
        <end position="316"/>
    </location>
</feature>
<evidence type="ECO:0000256" key="1">
    <source>
        <dbReference type="SAM" id="Phobius"/>
    </source>
</evidence>
<keyword evidence="1" id="KW-1133">Transmembrane helix</keyword>
<dbReference type="VEuPathDB" id="AmoebaDB:NAEGRDRAFT_67794"/>
<evidence type="ECO:0000313" key="3">
    <source>
        <dbReference type="Proteomes" id="UP000006671"/>
    </source>
</evidence>
<keyword evidence="3" id="KW-1185">Reference proteome</keyword>
<proteinExistence type="predicted"/>
<name>D2VFZ0_NAEGR</name>
<sequence>MLLNDPPSYSKPSTFELKRAISYSSIQSPNNYENDEGSVFVENENVFESQPRILFEDERIEDQLPAGIEEIRDETNHVDDLARSLSKKQINCCSKRFGLIPLLATMAMFINILFLLIIALAIIVPSRIAEFVPIKELLISRYSVKSSFVYLRDMLELSALNNSLETINYSDFCDMLNYTLLDYNQSVFKMISLIPDSYEHSFMGNSNGEEVFLPLYQNWTEMIGLFCKLSNYTSNYTKLDEFYQQFNVYNVKYYNGTFKYEMELFETKFFEILEDIYLLCNRIDEFTIASGISVLVLSCLACVIVIPVGILVYLMLGRKLIRNEKKVRIESTNILKDTMADIGMRDEFKTFCKKAKVGIPFSILERIQYFKEFCKDSIDCQLKLYEITKEFVAEKSLAKGADIYIQQVSNELEKKLSHLERIKYEIIFEIHDSIQSESVYLGSMEWIIHQIDLYNNRQGSYETVDILHSKILDNLEKEISDILSLTHFQFKSTLALNMNTTSPNSPQSPTSDLPFI</sequence>
<dbReference type="InParanoid" id="D2VFZ0"/>
<dbReference type="Proteomes" id="UP000006671">
    <property type="component" value="Unassembled WGS sequence"/>
</dbReference>
<reference evidence="2 3" key="1">
    <citation type="journal article" date="2010" name="Cell">
        <title>The genome of Naegleria gruberi illuminates early eukaryotic versatility.</title>
        <authorList>
            <person name="Fritz-Laylin L.K."/>
            <person name="Prochnik S.E."/>
            <person name="Ginger M.L."/>
            <person name="Dacks J.B."/>
            <person name="Carpenter M.L."/>
            <person name="Field M.C."/>
            <person name="Kuo A."/>
            <person name="Paredez A."/>
            <person name="Chapman J."/>
            <person name="Pham J."/>
            <person name="Shu S."/>
            <person name="Neupane R."/>
            <person name="Cipriano M."/>
            <person name="Mancuso J."/>
            <person name="Tu H."/>
            <person name="Salamov A."/>
            <person name="Lindquist E."/>
            <person name="Shapiro H."/>
            <person name="Lucas S."/>
            <person name="Grigoriev I.V."/>
            <person name="Cande W.Z."/>
            <person name="Fulton C."/>
            <person name="Rokhsar D.S."/>
            <person name="Dawson S.C."/>
        </authorList>
    </citation>
    <scope>NUCLEOTIDE SEQUENCE [LARGE SCALE GENOMIC DNA]</scope>
    <source>
        <strain evidence="2 3">NEG-M</strain>
    </source>
</reference>
<dbReference type="KEGG" id="ngr:NAEGRDRAFT_67794"/>
<dbReference type="RefSeq" id="XP_002677015.1">
    <property type="nucleotide sequence ID" value="XM_002676969.1"/>
</dbReference>
<organism evidence="3">
    <name type="scientific">Naegleria gruberi</name>
    <name type="common">Amoeba</name>
    <dbReference type="NCBI Taxonomy" id="5762"/>
    <lineage>
        <taxon>Eukaryota</taxon>
        <taxon>Discoba</taxon>
        <taxon>Heterolobosea</taxon>
        <taxon>Tetramitia</taxon>
        <taxon>Eutetramitia</taxon>
        <taxon>Vahlkampfiidae</taxon>
        <taxon>Naegleria</taxon>
    </lineage>
</organism>
<keyword evidence="1" id="KW-0472">Membrane</keyword>
<protein>
    <submittedName>
        <fullName evidence="2">Predicted protein</fullName>
    </submittedName>
</protein>
<evidence type="ECO:0000313" key="2">
    <source>
        <dbReference type="EMBL" id="EFC44271.1"/>
    </source>
</evidence>
<dbReference type="GeneID" id="8848081"/>
<keyword evidence="1" id="KW-0812">Transmembrane</keyword>